<dbReference type="PANTHER" id="PTHR39321:SF3">
    <property type="entry name" value="PHOSPHOPANTETHEINE ADENYLYLTRANSFERASE"/>
    <property type="match status" value="1"/>
</dbReference>
<keyword evidence="10" id="KW-0408">Iron</keyword>
<name>A0A222EP72_9MOLU</name>
<dbReference type="GO" id="GO:0046872">
    <property type="term" value="F:metal ion binding"/>
    <property type="evidence" value="ECO:0007669"/>
    <property type="project" value="UniProtKB-KW"/>
</dbReference>
<keyword evidence="11 14" id="KW-0520">NAD</keyword>
<evidence type="ECO:0000256" key="3">
    <source>
        <dbReference type="ARBA" id="ARBA00022642"/>
    </source>
</evidence>
<evidence type="ECO:0000256" key="12">
    <source>
        <dbReference type="ARBA" id="ARBA00048721"/>
    </source>
</evidence>
<dbReference type="Pfam" id="PF01467">
    <property type="entry name" value="CTP_transf_like"/>
    <property type="match status" value="1"/>
</dbReference>
<keyword evidence="3 14" id="KW-0662">Pyridine nucleotide biosynthesis</keyword>
<evidence type="ECO:0000256" key="6">
    <source>
        <dbReference type="ARBA" id="ARBA00022723"/>
    </source>
</evidence>
<keyword evidence="5 14" id="KW-0548">Nucleotidyltransferase</keyword>
<dbReference type="InterPro" id="IPR005248">
    <property type="entry name" value="NadD/NMNAT"/>
</dbReference>
<gene>
    <name evidence="14 16" type="primary">nadD</name>
    <name evidence="16" type="ORF">SCORR_v1c02890</name>
</gene>
<dbReference type="Proteomes" id="UP000203229">
    <property type="component" value="Chromosome"/>
</dbReference>
<dbReference type="NCBIfam" id="TIGR00488">
    <property type="entry name" value="bis(5'-nucleosyl)-tetraphosphatase (symmetrical) YqeK"/>
    <property type="match status" value="1"/>
</dbReference>
<dbReference type="PANTHER" id="PTHR39321">
    <property type="entry name" value="NICOTINATE-NUCLEOTIDE ADENYLYLTRANSFERASE-RELATED"/>
    <property type="match status" value="1"/>
</dbReference>
<evidence type="ECO:0000256" key="13">
    <source>
        <dbReference type="ARBA" id="ARBA00049417"/>
    </source>
</evidence>
<evidence type="ECO:0000259" key="15">
    <source>
        <dbReference type="SMART" id="SM00471"/>
    </source>
</evidence>
<evidence type="ECO:0000256" key="14">
    <source>
        <dbReference type="HAMAP-Rule" id="MF_00244"/>
    </source>
</evidence>
<dbReference type="CDD" id="cd02165">
    <property type="entry name" value="NMNAT"/>
    <property type="match status" value="1"/>
</dbReference>
<keyword evidence="17" id="KW-1185">Reference proteome</keyword>
<evidence type="ECO:0000313" key="16">
    <source>
        <dbReference type="EMBL" id="ASP28063.1"/>
    </source>
</evidence>
<dbReference type="NCBIfam" id="NF005519">
    <property type="entry name" value="PRK07152.1"/>
    <property type="match status" value="1"/>
</dbReference>
<evidence type="ECO:0000256" key="10">
    <source>
        <dbReference type="ARBA" id="ARBA00023004"/>
    </source>
</evidence>
<dbReference type="CDD" id="cd00077">
    <property type="entry name" value="HDc"/>
    <property type="match status" value="1"/>
</dbReference>
<keyword evidence="9 14" id="KW-0067">ATP-binding</keyword>
<keyword evidence="7 14" id="KW-0547">Nucleotide-binding</keyword>
<comment type="catalytic activity">
    <reaction evidence="12 14">
        <text>nicotinate beta-D-ribonucleotide + ATP + H(+) = deamido-NAD(+) + diphosphate</text>
        <dbReference type="Rhea" id="RHEA:22860"/>
        <dbReference type="ChEBI" id="CHEBI:15378"/>
        <dbReference type="ChEBI" id="CHEBI:30616"/>
        <dbReference type="ChEBI" id="CHEBI:33019"/>
        <dbReference type="ChEBI" id="CHEBI:57502"/>
        <dbReference type="ChEBI" id="CHEBI:58437"/>
        <dbReference type="EC" id="2.7.7.18"/>
    </reaction>
</comment>
<dbReference type="SUPFAM" id="SSF109604">
    <property type="entry name" value="HD-domain/PDEase-like"/>
    <property type="match status" value="1"/>
</dbReference>
<comment type="pathway">
    <text evidence="2 14">Cofactor biosynthesis; NAD(+) biosynthesis; deamido-NAD(+) from nicotinate D-ribonucleotide: step 1/1.</text>
</comment>
<dbReference type="AlphaFoldDB" id="A0A222EP72"/>
<dbReference type="KEGG" id="scou:SCORR_v1c02890"/>
<reference evidence="16 17" key="1">
    <citation type="submission" date="2017-07" db="EMBL/GenBank/DDBJ databases">
        <title>Complete genome sequence of Spiroplasma corruscae EC-1 (DSM 19793).</title>
        <authorList>
            <person name="Tsai Y.-M."/>
            <person name="Lo W.-S."/>
            <person name="Kuo C.-H."/>
        </authorList>
    </citation>
    <scope>NUCLEOTIDE SEQUENCE [LARGE SCALE GENOMIC DNA]</scope>
    <source>
        <strain evidence="16 17">EC-1</strain>
    </source>
</reference>
<dbReference type="InterPro" id="IPR004821">
    <property type="entry name" value="Cyt_trans-like"/>
</dbReference>
<evidence type="ECO:0000256" key="9">
    <source>
        <dbReference type="ARBA" id="ARBA00022840"/>
    </source>
</evidence>
<dbReference type="EMBL" id="CP022535">
    <property type="protein sequence ID" value="ASP28063.1"/>
    <property type="molecule type" value="Genomic_DNA"/>
</dbReference>
<dbReference type="NCBIfam" id="TIGR00125">
    <property type="entry name" value="cyt_tran_rel"/>
    <property type="match status" value="1"/>
</dbReference>
<dbReference type="SMART" id="SM00471">
    <property type="entry name" value="HDc"/>
    <property type="match status" value="1"/>
</dbReference>
<dbReference type="GO" id="GO:0004515">
    <property type="term" value="F:nicotinate-nucleotide adenylyltransferase activity"/>
    <property type="evidence" value="ECO:0007669"/>
    <property type="project" value="UniProtKB-UniRule"/>
</dbReference>
<dbReference type="InterPro" id="IPR014729">
    <property type="entry name" value="Rossmann-like_a/b/a_fold"/>
</dbReference>
<dbReference type="InterPro" id="IPR003607">
    <property type="entry name" value="HD/PDEase_dom"/>
</dbReference>
<dbReference type="GO" id="GO:0005524">
    <property type="term" value="F:ATP binding"/>
    <property type="evidence" value="ECO:0007669"/>
    <property type="project" value="UniProtKB-KW"/>
</dbReference>
<dbReference type="RefSeq" id="WP_211279186.1">
    <property type="nucleotide sequence ID" value="NZ_CP022535.1"/>
</dbReference>
<protein>
    <recommendedName>
        <fullName evidence="14">Probable nicotinate-nucleotide adenylyltransferase</fullName>
        <ecNumber evidence="14">2.7.7.18</ecNumber>
    </recommendedName>
    <alternativeName>
        <fullName evidence="14">Deamido-NAD(+) diphosphorylase</fullName>
    </alternativeName>
    <alternativeName>
        <fullName evidence="14">Deamido-NAD(+) pyrophosphorylase</fullName>
    </alternativeName>
    <alternativeName>
        <fullName evidence="14">Nicotinate mononucleotide adenylyltransferase</fullName>
        <shortName evidence="14">NaMN adenylyltransferase</shortName>
    </alternativeName>
</protein>
<evidence type="ECO:0000256" key="5">
    <source>
        <dbReference type="ARBA" id="ARBA00022695"/>
    </source>
</evidence>
<accession>A0A222EP72</accession>
<dbReference type="SUPFAM" id="SSF52374">
    <property type="entry name" value="Nucleotidylyl transferase"/>
    <property type="match status" value="1"/>
</dbReference>
<evidence type="ECO:0000256" key="4">
    <source>
        <dbReference type="ARBA" id="ARBA00022679"/>
    </source>
</evidence>
<comment type="function">
    <text evidence="1 14">Catalyzes the reversible adenylation of nicotinate mononucleotide (NaMN) to nicotinic acid adenine dinucleotide (NaAD).</text>
</comment>
<dbReference type="Gene3D" id="1.10.3210.10">
    <property type="entry name" value="Hypothetical protein af1432"/>
    <property type="match status" value="1"/>
</dbReference>
<comment type="catalytic activity">
    <reaction evidence="13">
        <text>P(1),P(4)-bis(5'-adenosyl) tetraphosphate + H2O = 2 ADP + 2 H(+)</text>
        <dbReference type="Rhea" id="RHEA:24252"/>
        <dbReference type="ChEBI" id="CHEBI:15377"/>
        <dbReference type="ChEBI" id="CHEBI:15378"/>
        <dbReference type="ChEBI" id="CHEBI:58141"/>
        <dbReference type="ChEBI" id="CHEBI:456216"/>
        <dbReference type="EC" id="3.6.1.41"/>
    </reaction>
</comment>
<organism evidence="16 17">
    <name type="scientific">Spiroplasma corruscae</name>
    <dbReference type="NCBI Taxonomy" id="216934"/>
    <lineage>
        <taxon>Bacteria</taxon>
        <taxon>Bacillati</taxon>
        <taxon>Mycoplasmatota</taxon>
        <taxon>Mollicutes</taxon>
        <taxon>Entomoplasmatales</taxon>
        <taxon>Spiroplasmataceae</taxon>
        <taxon>Spiroplasma</taxon>
    </lineage>
</organism>
<evidence type="ECO:0000256" key="8">
    <source>
        <dbReference type="ARBA" id="ARBA00022801"/>
    </source>
</evidence>
<evidence type="ECO:0000256" key="7">
    <source>
        <dbReference type="ARBA" id="ARBA00022741"/>
    </source>
</evidence>
<evidence type="ECO:0000313" key="17">
    <source>
        <dbReference type="Proteomes" id="UP000203229"/>
    </source>
</evidence>
<dbReference type="EC" id="2.7.7.18" evidence="14"/>
<dbReference type="GO" id="GO:0008803">
    <property type="term" value="F:bis(5'-nucleosyl)-tetraphosphatase (symmetrical) activity"/>
    <property type="evidence" value="ECO:0007669"/>
    <property type="project" value="UniProtKB-EC"/>
</dbReference>
<keyword evidence="4 14" id="KW-0808">Transferase</keyword>
<dbReference type="NCBIfam" id="TIGR00482">
    <property type="entry name" value="nicotinate (nicotinamide) nucleotide adenylyltransferase"/>
    <property type="match status" value="1"/>
</dbReference>
<dbReference type="InterPro" id="IPR006674">
    <property type="entry name" value="HD_domain"/>
</dbReference>
<evidence type="ECO:0000256" key="1">
    <source>
        <dbReference type="ARBA" id="ARBA00002324"/>
    </source>
</evidence>
<keyword evidence="6" id="KW-0479">Metal-binding</keyword>
<sequence length="366" mass="43597">MKKVALFGGSFDPIHTDHINIMKSCKKDLKFDEVWLIPTYLNPFKLISTSSVNQRLEMIKIAIKGLDFVKVKTYEISKTVRSYTYDTVCYYKKKYPNINFSFIMGSDQLDKFEKWDHFKNLIKAIDFKVYKRSDTYNNEIINKYNLELFEFENNFISSTEIRNLEKLNLQIKEVNDYINYNLMYLYERLESRMTQERYFHSLNVGRYSLELALLNNCDLNKAFVAGTLHDIAKEWDYDEMNEYINLFDKSLLKEPKQVWHSFVGSFHLKKDWLIDDPVITSAVFKHTVADKDMSVIDMIVFCADKISYERDYFDIERFRAVVKADLKMGFKELLKRQFEFAKLKNGVENIGTKLLEAYDWWVTNDN</sequence>
<dbReference type="GO" id="GO:0009435">
    <property type="term" value="P:NAD+ biosynthetic process"/>
    <property type="evidence" value="ECO:0007669"/>
    <property type="project" value="UniProtKB-UniRule"/>
</dbReference>
<dbReference type="UniPathway" id="UPA00253">
    <property type="reaction ID" value="UER00332"/>
</dbReference>
<dbReference type="Pfam" id="PF01966">
    <property type="entry name" value="HD"/>
    <property type="match status" value="1"/>
</dbReference>
<feature type="domain" description="HD/PDEase" evidence="15">
    <location>
        <begin position="193"/>
        <end position="318"/>
    </location>
</feature>
<comment type="similarity">
    <text evidence="14">Belongs to the NadD family.</text>
</comment>
<evidence type="ECO:0000256" key="2">
    <source>
        <dbReference type="ARBA" id="ARBA00005019"/>
    </source>
</evidence>
<keyword evidence="8" id="KW-0378">Hydrolase</keyword>
<dbReference type="InterPro" id="IPR005249">
    <property type="entry name" value="YqeK"/>
</dbReference>
<evidence type="ECO:0000256" key="11">
    <source>
        <dbReference type="ARBA" id="ARBA00023027"/>
    </source>
</evidence>
<dbReference type="HAMAP" id="MF_00244">
    <property type="entry name" value="NaMN_adenylyltr"/>
    <property type="match status" value="1"/>
</dbReference>
<dbReference type="Gene3D" id="3.40.50.620">
    <property type="entry name" value="HUPs"/>
    <property type="match status" value="1"/>
</dbReference>
<proteinExistence type="inferred from homology"/>